<evidence type="ECO:0000313" key="4">
    <source>
        <dbReference type="Proteomes" id="UP000199693"/>
    </source>
</evidence>
<gene>
    <name evidence="1" type="ORF">SAMN05216189_104722</name>
    <name evidence="2" type="ORF">SAMN06295949_14222</name>
</gene>
<evidence type="ECO:0000313" key="2">
    <source>
        <dbReference type="EMBL" id="SNT52680.1"/>
    </source>
</evidence>
<organism evidence="1 4">
    <name type="scientific">Pseudomonas delhiensis</name>
    <dbReference type="NCBI Taxonomy" id="366289"/>
    <lineage>
        <taxon>Bacteria</taxon>
        <taxon>Pseudomonadati</taxon>
        <taxon>Pseudomonadota</taxon>
        <taxon>Gammaproteobacteria</taxon>
        <taxon>Pseudomonadales</taxon>
        <taxon>Pseudomonadaceae</taxon>
        <taxon>Pseudomonas</taxon>
    </lineage>
</organism>
<name>A0A239ND46_9PSED</name>
<dbReference type="AlphaFoldDB" id="A0A239ND46"/>
<proteinExistence type="predicted"/>
<dbReference type="EMBL" id="FNEC01000047">
    <property type="protein sequence ID" value="SDK68256.1"/>
    <property type="molecule type" value="Genomic_DNA"/>
</dbReference>
<evidence type="ECO:0000313" key="3">
    <source>
        <dbReference type="Proteomes" id="UP000198309"/>
    </source>
</evidence>
<reference evidence="2 3" key="2">
    <citation type="submission" date="2017-06" db="EMBL/GenBank/DDBJ databases">
        <authorList>
            <person name="Varghese N."/>
            <person name="Submissions S."/>
        </authorList>
    </citation>
    <scope>NUCLEOTIDE SEQUENCE [LARGE SCALE GENOMIC DNA]</scope>
    <source>
        <strain evidence="2 3">RLD-1</strain>
    </source>
</reference>
<reference evidence="1 4" key="1">
    <citation type="submission" date="2016-10" db="EMBL/GenBank/DDBJ databases">
        <authorList>
            <person name="de Groot N.N."/>
        </authorList>
    </citation>
    <scope>NUCLEOTIDE SEQUENCE [LARGE SCALE GENOMIC DNA]</scope>
    <source>
        <strain evidence="1 4">CCM 7361</strain>
    </source>
</reference>
<protein>
    <submittedName>
        <fullName evidence="1">Uncharacterized protein</fullName>
    </submittedName>
</protein>
<dbReference type="Proteomes" id="UP000199693">
    <property type="component" value="Unassembled WGS sequence"/>
</dbReference>
<dbReference type="Proteomes" id="UP000198309">
    <property type="component" value="Unassembled WGS sequence"/>
</dbReference>
<evidence type="ECO:0000313" key="1">
    <source>
        <dbReference type="EMBL" id="SDK68256.1"/>
    </source>
</evidence>
<dbReference type="EMBL" id="FZPC01000042">
    <property type="protein sequence ID" value="SNT52680.1"/>
    <property type="molecule type" value="Genomic_DNA"/>
</dbReference>
<accession>A0A239ND46</accession>
<keyword evidence="3" id="KW-1185">Reference proteome</keyword>
<dbReference type="RefSeq" id="WP_139210254.1">
    <property type="nucleotide sequence ID" value="NZ_FNEC01000047.1"/>
</dbReference>
<sequence length="167" mass="18729">MSKKPNLPRHKRAKMAFTFEGGDIETKDLSEITESLIIQFARMAISDDPMLRAQGLERIKMVAELCIAGQFYLADQAPKSKKSRSTVESDEGRTSVTEIIKGLASKKDSLGDYLKPSELWGEYVSVLDELGLCPKEDKLEVTFEGGKTTKDSFRATLSRIRKHTRVD</sequence>